<feature type="domain" description="Phosphodiester glycosidase" evidence="2">
    <location>
        <begin position="241"/>
        <end position="428"/>
    </location>
</feature>
<dbReference type="RefSeq" id="WP_135151320.1">
    <property type="nucleotide sequence ID" value="NZ_SOMN01000005.1"/>
</dbReference>
<name>A0A4Y8M245_9BACL</name>
<dbReference type="PANTHER" id="PTHR40446">
    <property type="entry name" value="N-ACETYLGLUCOSAMINE-1-PHOSPHODIESTER ALPHA-N-ACETYLGLUCOSAMINIDASE"/>
    <property type="match status" value="1"/>
</dbReference>
<gene>
    <name evidence="3" type="ORF">E2980_06415</name>
</gene>
<proteinExistence type="predicted"/>
<dbReference type="Pfam" id="PF09992">
    <property type="entry name" value="NAGPA"/>
    <property type="match status" value="1"/>
</dbReference>
<sequence>MLQITSQSRHKRSRFILPFLAGVLVFTASTNTGIIPSTYAASITEKAAVTYKLVKQSESIVTSGVRQLTYAWVPSDATKPTEVLYVLQVDLKNPYVQLDAMGGPKGSVTARQSVGAMARETGAIAGINGDVFRTGSGSEGVPMGAHITSGQLLVSTEQLQGMYAFGVTNDRQPIIDRFVFSGTVTAADGTSFALTGLNKSAYRTEPDKAYSHVDKLYMYTSAWTAPERPAASATTPTEALIVDGIVTEISAGQPITTPIPANGYILRGHGEKTAADFIKTHLVVGDKLQADYSLQSLSSGETYDPASFKMMVSGHTLLLDNGAAAPFSRDISGVSGSADRARTAVGYSKDGETAYLLTVEENGGREGVTLKELQQMLVEIGAWKAVNLDGGGSTTMVSRPLGDFQVQLTHPTFYGTTQRHVANGIGIYTTAPQGSLKGIVASGIKTLFMGQEATYSLKAYDTYYNPIDPNGLKPAWRLDKPLGAFAGSTFIASKPGTAMLSVKSGSASDAIPIEVIGEAQVAKLLVEPNSTVLKPGTVINMPVKAQLTDGRLLSVPASSVTWEFRGFTATSSDGKITVNKVQNNLAVGYAIARYDGYGAVAVLSPSTEQSLENFENVSYNVGFSGTPVETVGTSYIATGMPGRETSKVLAMDYDFTMGTGKKYANAILNDGNGIAMNGTPSALTLDVLGDQSMHWLRAEFIDANGKAAYATIADQIDWSGWKSFRVDLAATGLKLPAKLNKLYIVNQEADQDERAVVGQLAFDNLALQYPSGAIEVEHPTIVMTVGKTQATVDGVKVKLPGAPFVQKGTNTNYLPLRFVADSLGAQVVWNNKTKRVTVLRGDRMLELWVGSENMTVNGVRQPIAVAPIVIKGSVYVPVRVISEQLGQKVDWASKTKTITIH</sequence>
<accession>A0A4Y8M245</accession>
<dbReference type="InterPro" id="IPR018711">
    <property type="entry name" value="NAGPA"/>
</dbReference>
<dbReference type="EMBL" id="SOMN01000005">
    <property type="protein sequence ID" value="TFE29019.1"/>
    <property type="molecule type" value="Genomic_DNA"/>
</dbReference>
<dbReference type="InterPro" id="IPR036582">
    <property type="entry name" value="Mao_N_sf"/>
</dbReference>
<evidence type="ECO:0000259" key="1">
    <source>
        <dbReference type="Pfam" id="PF07833"/>
    </source>
</evidence>
<dbReference type="InterPro" id="IPR012854">
    <property type="entry name" value="Cu_amine_oxidase-like_N"/>
</dbReference>
<organism evidence="3 4">
    <name type="scientific">Cohnella luojiensis</name>
    <dbReference type="NCBI Taxonomy" id="652876"/>
    <lineage>
        <taxon>Bacteria</taxon>
        <taxon>Bacillati</taxon>
        <taxon>Bacillota</taxon>
        <taxon>Bacilli</taxon>
        <taxon>Bacillales</taxon>
        <taxon>Paenibacillaceae</taxon>
        <taxon>Cohnella</taxon>
    </lineage>
</organism>
<dbReference type="AlphaFoldDB" id="A0A4Y8M245"/>
<dbReference type="SUPFAM" id="SSF55383">
    <property type="entry name" value="Copper amine oxidase, domain N"/>
    <property type="match status" value="1"/>
</dbReference>
<dbReference type="Proteomes" id="UP000297900">
    <property type="component" value="Unassembled WGS sequence"/>
</dbReference>
<dbReference type="Gene3D" id="3.30.457.10">
    <property type="entry name" value="Copper amine oxidase-like, N-terminal domain"/>
    <property type="match status" value="1"/>
</dbReference>
<reference evidence="3 4" key="1">
    <citation type="submission" date="2019-03" db="EMBL/GenBank/DDBJ databases">
        <title>Cohnella endophytica sp. nov., a novel endophytic bacterium isolated from bark of Sonneratia apetala.</title>
        <authorList>
            <person name="Tuo L."/>
        </authorList>
    </citation>
    <scope>NUCLEOTIDE SEQUENCE [LARGE SCALE GENOMIC DNA]</scope>
    <source>
        <strain evidence="3 4">CCTCC AB 208254</strain>
    </source>
</reference>
<comment type="caution">
    <text evidence="3">The sequence shown here is derived from an EMBL/GenBank/DDBJ whole genome shotgun (WGS) entry which is preliminary data.</text>
</comment>
<protein>
    <submittedName>
        <fullName evidence="3">Copper amine oxidase</fullName>
    </submittedName>
</protein>
<evidence type="ECO:0000313" key="3">
    <source>
        <dbReference type="EMBL" id="TFE29019.1"/>
    </source>
</evidence>
<evidence type="ECO:0000259" key="2">
    <source>
        <dbReference type="Pfam" id="PF09992"/>
    </source>
</evidence>
<keyword evidence="4" id="KW-1185">Reference proteome</keyword>
<dbReference type="OrthoDB" id="9809781at2"/>
<dbReference type="PANTHER" id="PTHR40446:SF2">
    <property type="entry name" value="N-ACETYLGLUCOSAMINE-1-PHOSPHODIESTER ALPHA-N-ACETYLGLUCOSAMINIDASE"/>
    <property type="match status" value="1"/>
</dbReference>
<dbReference type="Pfam" id="PF07833">
    <property type="entry name" value="Cu_amine_oxidN1"/>
    <property type="match status" value="1"/>
</dbReference>
<evidence type="ECO:0000313" key="4">
    <source>
        <dbReference type="Proteomes" id="UP000297900"/>
    </source>
</evidence>
<feature type="domain" description="Copper amine oxidase-like N-terminal" evidence="1">
    <location>
        <begin position="791"/>
        <end position="900"/>
    </location>
</feature>